<evidence type="ECO:0000313" key="1">
    <source>
        <dbReference type="EMBL" id="MBX61207.1"/>
    </source>
</evidence>
<name>A0A2P2Q2J5_RHIMU</name>
<reference evidence="1" key="1">
    <citation type="submission" date="2018-02" db="EMBL/GenBank/DDBJ databases">
        <title>Rhizophora mucronata_Transcriptome.</title>
        <authorList>
            <person name="Meera S.P."/>
            <person name="Sreeshan A."/>
            <person name="Augustine A."/>
        </authorList>
    </citation>
    <scope>NUCLEOTIDE SEQUENCE</scope>
    <source>
        <tissue evidence="1">Leaf</tissue>
    </source>
</reference>
<accession>A0A2P2Q2J5</accession>
<dbReference type="AlphaFoldDB" id="A0A2P2Q2J5"/>
<organism evidence="1">
    <name type="scientific">Rhizophora mucronata</name>
    <name type="common">Asiatic mangrove</name>
    <dbReference type="NCBI Taxonomy" id="61149"/>
    <lineage>
        <taxon>Eukaryota</taxon>
        <taxon>Viridiplantae</taxon>
        <taxon>Streptophyta</taxon>
        <taxon>Embryophyta</taxon>
        <taxon>Tracheophyta</taxon>
        <taxon>Spermatophyta</taxon>
        <taxon>Magnoliopsida</taxon>
        <taxon>eudicotyledons</taxon>
        <taxon>Gunneridae</taxon>
        <taxon>Pentapetalae</taxon>
        <taxon>rosids</taxon>
        <taxon>fabids</taxon>
        <taxon>Malpighiales</taxon>
        <taxon>Rhizophoraceae</taxon>
        <taxon>Rhizophora</taxon>
    </lineage>
</organism>
<proteinExistence type="predicted"/>
<dbReference type="EMBL" id="GGEC01080723">
    <property type="protein sequence ID" value="MBX61207.1"/>
    <property type="molecule type" value="Transcribed_RNA"/>
</dbReference>
<sequence>MQLPYWVHTASPFSKPVLSLLCFYFLSLETVYRKALLEVLIRFSDNFPHMDRNKCTVCIFYGRCTTWL</sequence>
<protein>
    <submittedName>
        <fullName evidence="1">Uncharacterized protein</fullName>
    </submittedName>
</protein>